<evidence type="ECO:0000256" key="1">
    <source>
        <dbReference type="SAM" id="MobiDB-lite"/>
    </source>
</evidence>
<comment type="caution">
    <text evidence="2">The sequence shown here is derived from an EMBL/GenBank/DDBJ whole genome shotgun (WGS) entry which is preliminary data.</text>
</comment>
<evidence type="ECO:0000313" key="3">
    <source>
        <dbReference type="Proteomes" id="UP000221165"/>
    </source>
</evidence>
<evidence type="ECO:0000313" key="2">
    <source>
        <dbReference type="EMBL" id="PHJ22084.1"/>
    </source>
</evidence>
<dbReference type="GeneID" id="94427470"/>
<keyword evidence="3" id="KW-1185">Reference proteome</keyword>
<dbReference type="Proteomes" id="UP000221165">
    <property type="component" value="Unassembled WGS sequence"/>
</dbReference>
<dbReference type="OrthoDB" id="10660635at2759"/>
<sequence length="237" mass="25657">MLSREGDNRASPSDTFLVLTANAQSTAKARPSARPYRDAEPSYCQDRGSESIVARSMVTAPSKWPYLKSRSSCGRKTNDVLIQRVGGGYQLYTPARWDNFKLKESATGTPPERVRNKGTQTDETDDTGALRSPGLVLADNDYDRPCCEDVTVPAALPKGAVQAVLQDIKTASPPCRFAGEPARNSSSPASRRSTEPLETAGGRLKQRLIECPKSLEACGSCGRQNRSTISPRACSRC</sequence>
<dbReference type="AlphaFoldDB" id="A0A2C6L2N4"/>
<feature type="region of interest" description="Disordered" evidence="1">
    <location>
        <begin position="103"/>
        <end position="134"/>
    </location>
</feature>
<feature type="compositionally biased region" description="Low complexity" evidence="1">
    <location>
        <begin position="181"/>
        <end position="191"/>
    </location>
</feature>
<organism evidence="2 3">
    <name type="scientific">Cystoisospora suis</name>
    <dbReference type="NCBI Taxonomy" id="483139"/>
    <lineage>
        <taxon>Eukaryota</taxon>
        <taxon>Sar</taxon>
        <taxon>Alveolata</taxon>
        <taxon>Apicomplexa</taxon>
        <taxon>Conoidasida</taxon>
        <taxon>Coccidia</taxon>
        <taxon>Eucoccidiorida</taxon>
        <taxon>Eimeriorina</taxon>
        <taxon>Sarcocystidae</taxon>
        <taxon>Cystoisospora</taxon>
    </lineage>
</organism>
<feature type="region of interest" description="Disordered" evidence="1">
    <location>
        <begin position="22"/>
        <end position="47"/>
    </location>
</feature>
<gene>
    <name evidence="2" type="ORF">CSUI_004064</name>
</gene>
<dbReference type="VEuPathDB" id="ToxoDB:CSUI_004064"/>
<protein>
    <submittedName>
        <fullName evidence="2">Uncharacterized protein</fullName>
    </submittedName>
</protein>
<proteinExistence type="predicted"/>
<feature type="non-terminal residue" evidence="2">
    <location>
        <position position="237"/>
    </location>
</feature>
<dbReference type="EMBL" id="MIGC01001829">
    <property type="protein sequence ID" value="PHJ22084.1"/>
    <property type="molecule type" value="Genomic_DNA"/>
</dbReference>
<feature type="region of interest" description="Disordered" evidence="1">
    <location>
        <begin position="172"/>
        <end position="203"/>
    </location>
</feature>
<name>A0A2C6L2N4_9APIC</name>
<reference evidence="2 3" key="1">
    <citation type="journal article" date="2017" name="Int. J. Parasitol.">
        <title>The genome of the protozoan parasite Cystoisospora suis and a reverse vaccinology approach to identify vaccine candidates.</title>
        <authorList>
            <person name="Palmieri N."/>
            <person name="Shrestha A."/>
            <person name="Ruttkowski B."/>
            <person name="Beck T."/>
            <person name="Vogl C."/>
            <person name="Tomley F."/>
            <person name="Blake D.P."/>
            <person name="Joachim A."/>
        </authorList>
    </citation>
    <scope>NUCLEOTIDE SEQUENCE [LARGE SCALE GENOMIC DNA]</scope>
    <source>
        <strain evidence="2 3">Wien I</strain>
    </source>
</reference>
<dbReference type="RefSeq" id="XP_067923761.1">
    <property type="nucleotide sequence ID" value="XM_068064259.1"/>
</dbReference>
<accession>A0A2C6L2N4</accession>